<feature type="transmembrane region" description="Helical" evidence="6">
    <location>
        <begin position="286"/>
        <end position="304"/>
    </location>
</feature>
<gene>
    <name evidence="8" type="ORF">C7S18_14285</name>
</gene>
<feature type="transmembrane region" description="Helical" evidence="6">
    <location>
        <begin position="222"/>
        <end position="245"/>
    </location>
</feature>
<feature type="transmembrane region" description="Helical" evidence="6">
    <location>
        <begin position="36"/>
        <end position="56"/>
    </location>
</feature>
<reference evidence="8 9" key="2">
    <citation type="submission" date="2018-03" db="EMBL/GenBank/DDBJ databases">
        <authorList>
            <person name="Keele B.F."/>
        </authorList>
    </citation>
    <scope>NUCLEOTIDE SEQUENCE [LARGE SCALE GENOMIC DNA]</scope>
    <source>
        <strain evidence="8 9">D13</strain>
    </source>
</reference>
<dbReference type="GO" id="GO:0022857">
    <property type="term" value="F:transmembrane transporter activity"/>
    <property type="evidence" value="ECO:0007669"/>
    <property type="project" value="InterPro"/>
</dbReference>
<feature type="transmembrane region" description="Helical" evidence="6">
    <location>
        <begin position="378"/>
        <end position="399"/>
    </location>
</feature>
<dbReference type="PANTHER" id="PTHR23519:SF1">
    <property type="entry name" value="AUTOPHAGY-RELATED PROTEIN 22"/>
    <property type="match status" value="1"/>
</dbReference>
<feature type="transmembrane region" description="Helical" evidence="6">
    <location>
        <begin position="7"/>
        <end position="24"/>
    </location>
</feature>
<keyword evidence="2" id="KW-0813">Transport</keyword>
<feature type="transmembrane region" description="Helical" evidence="6">
    <location>
        <begin position="159"/>
        <end position="187"/>
    </location>
</feature>
<evidence type="ECO:0000256" key="6">
    <source>
        <dbReference type="SAM" id="Phobius"/>
    </source>
</evidence>
<organism evidence="8 9">
    <name type="scientific">Ahniella affigens</name>
    <dbReference type="NCBI Taxonomy" id="2021234"/>
    <lineage>
        <taxon>Bacteria</taxon>
        <taxon>Pseudomonadati</taxon>
        <taxon>Pseudomonadota</taxon>
        <taxon>Gammaproteobacteria</taxon>
        <taxon>Lysobacterales</taxon>
        <taxon>Rhodanobacteraceae</taxon>
        <taxon>Ahniella</taxon>
    </lineage>
</organism>
<name>A0A2P1PZ51_9GAMM</name>
<feature type="transmembrane region" description="Helical" evidence="6">
    <location>
        <begin position="128"/>
        <end position="153"/>
    </location>
</feature>
<evidence type="ECO:0000256" key="1">
    <source>
        <dbReference type="ARBA" id="ARBA00004127"/>
    </source>
</evidence>
<proteinExistence type="predicted"/>
<feature type="transmembrane region" description="Helical" evidence="6">
    <location>
        <begin position="257"/>
        <end position="274"/>
    </location>
</feature>
<keyword evidence="5 6" id="KW-0472">Membrane</keyword>
<dbReference type="GO" id="GO:0012505">
    <property type="term" value="C:endomembrane system"/>
    <property type="evidence" value="ECO:0007669"/>
    <property type="project" value="UniProtKB-SubCell"/>
</dbReference>
<feature type="transmembrane region" description="Helical" evidence="6">
    <location>
        <begin position="344"/>
        <end position="366"/>
    </location>
</feature>
<dbReference type="SUPFAM" id="SSF103473">
    <property type="entry name" value="MFS general substrate transporter"/>
    <property type="match status" value="1"/>
</dbReference>
<dbReference type="OrthoDB" id="9768783at2"/>
<feature type="transmembrane region" description="Helical" evidence="6">
    <location>
        <begin position="93"/>
        <end position="116"/>
    </location>
</feature>
<dbReference type="EMBL" id="CP027860">
    <property type="protein sequence ID" value="AVQ00120.1"/>
    <property type="molecule type" value="Genomic_DNA"/>
</dbReference>
<dbReference type="InterPro" id="IPR020846">
    <property type="entry name" value="MFS_dom"/>
</dbReference>
<feature type="transmembrane region" description="Helical" evidence="6">
    <location>
        <begin position="310"/>
        <end position="332"/>
    </location>
</feature>
<keyword evidence="9" id="KW-1185">Reference proteome</keyword>
<dbReference type="PROSITE" id="PS50850">
    <property type="entry name" value="MFS"/>
    <property type="match status" value="1"/>
</dbReference>
<dbReference type="Proteomes" id="UP000241074">
    <property type="component" value="Chromosome"/>
</dbReference>
<dbReference type="KEGG" id="xba:C7S18_14285"/>
<evidence type="ECO:0000256" key="2">
    <source>
        <dbReference type="ARBA" id="ARBA00022448"/>
    </source>
</evidence>
<protein>
    <submittedName>
        <fullName evidence="8">MFS transporter</fullName>
    </submittedName>
</protein>
<dbReference type="AlphaFoldDB" id="A0A2P1PZ51"/>
<dbReference type="PANTHER" id="PTHR23519">
    <property type="entry name" value="AUTOPHAGY-RELATED PROTEIN 22"/>
    <property type="match status" value="1"/>
</dbReference>
<dbReference type="InterPro" id="IPR036259">
    <property type="entry name" value="MFS_trans_sf"/>
</dbReference>
<feature type="domain" description="Major facilitator superfamily (MFS) profile" evidence="7">
    <location>
        <begin position="219"/>
        <end position="408"/>
    </location>
</feature>
<accession>A0A2P1PZ51</accession>
<comment type="subcellular location">
    <subcellularLocation>
        <location evidence="1">Endomembrane system</location>
        <topology evidence="1">Multi-pass membrane protein</topology>
    </subcellularLocation>
</comment>
<dbReference type="InterPro" id="IPR050495">
    <property type="entry name" value="ATG22/LtaA_families"/>
</dbReference>
<evidence type="ECO:0000259" key="7">
    <source>
        <dbReference type="PROSITE" id="PS50850"/>
    </source>
</evidence>
<sequence length="408" mass="42984">MYDFANSAYTTVVITAIYNAYFVAEIAGRASYATLAWTLALSCSYALIMLSAPALGRYADRARAKKRLLAIMTVACLLGTIGLTLAAPGQVVLALVLIVISNYAFGSGENLCAAFLPELAKPEAIGRVSGFGWSLGYLGGLFSLGLCLVFVGWAQSAGWAASAFVPVCLLITAACFGFGALPTFLLLKERGLRAEARANNESSWQSLQRSLAKLKQLPELRALLISIVASQAGIQTVIALAAVFAQEALGFKAQQTIMMLFVVNITAAIGAFAFGMLQDRVGHRRMLSVALMLWIVAIGVLAQSTSQTGFWIAANLAGLALGAAQSAGRALVGVLSPYAARAEFYALWGLAVKLGSIIGPVCYGLTEFLSGNNHRLAMWVTALFFVAGLLLLIPVRVAAGRERVAAVG</sequence>
<dbReference type="InterPro" id="IPR024671">
    <property type="entry name" value="Atg22-like"/>
</dbReference>
<evidence type="ECO:0000256" key="3">
    <source>
        <dbReference type="ARBA" id="ARBA00022692"/>
    </source>
</evidence>
<reference evidence="8 9" key="1">
    <citation type="submission" date="2018-03" db="EMBL/GenBank/DDBJ databases">
        <title>Ahniella affigens gen. nov., sp. nov., a gammaproteobacterium isolated from sandy soil near a stream.</title>
        <authorList>
            <person name="Ko Y."/>
            <person name="Kim J.-H."/>
        </authorList>
    </citation>
    <scope>NUCLEOTIDE SEQUENCE [LARGE SCALE GENOMIC DNA]</scope>
    <source>
        <strain evidence="8 9">D13</strain>
    </source>
</reference>
<evidence type="ECO:0000313" key="9">
    <source>
        <dbReference type="Proteomes" id="UP000241074"/>
    </source>
</evidence>
<evidence type="ECO:0000313" key="8">
    <source>
        <dbReference type="EMBL" id="AVQ00120.1"/>
    </source>
</evidence>
<feature type="transmembrane region" description="Helical" evidence="6">
    <location>
        <begin position="68"/>
        <end position="87"/>
    </location>
</feature>
<keyword evidence="4 6" id="KW-1133">Transmembrane helix</keyword>
<keyword evidence="3 6" id="KW-0812">Transmembrane</keyword>
<evidence type="ECO:0000256" key="4">
    <source>
        <dbReference type="ARBA" id="ARBA00022989"/>
    </source>
</evidence>
<dbReference type="Pfam" id="PF11700">
    <property type="entry name" value="ATG22"/>
    <property type="match status" value="1"/>
</dbReference>
<evidence type="ECO:0000256" key="5">
    <source>
        <dbReference type="ARBA" id="ARBA00023136"/>
    </source>
</evidence>
<dbReference type="Gene3D" id="1.20.1250.20">
    <property type="entry name" value="MFS general substrate transporter like domains"/>
    <property type="match status" value="2"/>
</dbReference>